<gene>
    <name evidence="2" type="ORF">L9S41_02190</name>
</gene>
<feature type="signal peptide" evidence="1">
    <location>
        <begin position="1"/>
        <end position="20"/>
    </location>
</feature>
<protein>
    <submittedName>
        <fullName evidence="2">YfaZ family protein</fullName>
    </submittedName>
</protein>
<dbReference type="EMBL" id="CP092109">
    <property type="protein sequence ID" value="UWZ80219.1"/>
    <property type="molecule type" value="Genomic_DNA"/>
</dbReference>
<accession>A0ABY5ZNY2</accession>
<dbReference type="Proteomes" id="UP001060414">
    <property type="component" value="Chromosome"/>
</dbReference>
<evidence type="ECO:0000313" key="2">
    <source>
        <dbReference type="EMBL" id="UWZ80219.1"/>
    </source>
</evidence>
<name>A0ABY5ZNY2_9BACT</name>
<feature type="chain" id="PRO_5045465265" evidence="1">
    <location>
        <begin position="21"/>
        <end position="189"/>
    </location>
</feature>
<organism evidence="2 3">
    <name type="scientific">Geoalkalibacter halelectricus</name>
    <dbReference type="NCBI Taxonomy" id="2847045"/>
    <lineage>
        <taxon>Bacteria</taxon>
        <taxon>Pseudomonadati</taxon>
        <taxon>Thermodesulfobacteriota</taxon>
        <taxon>Desulfuromonadia</taxon>
        <taxon>Desulfuromonadales</taxon>
        <taxon>Geoalkalibacteraceae</taxon>
        <taxon>Geoalkalibacter</taxon>
    </lineage>
</organism>
<sequence length="189" mass="20944">MILRLLLALALCLAATTVSADSIDIGFNDESFQLTYERPLTRDDYGTALANGRFLYNGDEKTTLGSIGADFVGEPGNVPGLGLGVGTKFYAGSTDRSTDFINLAIGLRGEYAPPQFWGLGVAGRLYYAPKVFSFRDSERLLESELRLTYAVLPKVKVYVGYQNIRLKEDRRNENWTIDDALRVGFVGYF</sequence>
<proteinExistence type="predicted"/>
<evidence type="ECO:0000313" key="3">
    <source>
        <dbReference type="Proteomes" id="UP001060414"/>
    </source>
</evidence>
<dbReference type="Pfam" id="PF07437">
    <property type="entry name" value="YfaZ"/>
    <property type="match status" value="1"/>
</dbReference>
<reference evidence="2" key="1">
    <citation type="journal article" date="2022" name="Environ. Microbiol.">
        <title>Geoalkalibacter halelectricus SAP #1 sp. nov. possessing extracellular electron transfer and mineral#reducing capabilities from a haloalkaline environment.</title>
        <authorList>
            <person name="Yadav S."/>
            <person name="Singh R."/>
            <person name="Sundharam S.S."/>
            <person name="Chaudhary S."/>
            <person name="Krishnamurthi S."/>
            <person name="Patil S.A."/>
        </authorList>
    </citation>
    <scope>NUCLEOTIDE SEQUENCE</scope>
    <source>
        <strain evidence="2">SAP-1</strain>
    </source>
</reference>
<evidence type="ECO:0000256" key="1">
    <source>
        <dbReference type="SAM" id="SignalP"/>
    </source>
</evidence>
<dbReference type="RefSeq" id="WP_260748576.1">
    <property type="nucleotide sequence ID" value="NZ_CP092109.1"/>
</dbReference>
<keyword evidence="3" id="KW-1185">Reference proteome</keyword>
<dbReference type="InterPro" id="IPR009998">
    <property type="entry name" value="YfaZ"/>
</dbReference>
<keyword evidence="1" id="KW-0732">Signal</keyword>